<dbReference type="Pfam" id="PF21858">
    <property type="entry name" value="DUF6914"/>
    <property type="match status" value="1"/>
</dbReference>
<dbReference type="InterPro" id="IPR054208">
    <property type="entry name" value="DUF6914"/>
</dbReference>
<sequence length="173" mass="19481">MGGNKNRLYIALYPSGVVNNEERRYHWGFLIGPKDEAGDVVKGMRHHVKNHPARGWVYEAVSLTNVKNTNNLLARVMIAKIEDENRLAEIFRNTPVVQDDPNWRCRTWVAEVLSRIAGDGRAVGTAELDWGTIEAFARQYVGSKTAAGRYQSVEDAMLPKPTYDILQGKETIP</sequence>
<reference evidence="1" key="1">
    <citation type="submission" date="2020-01" db="EMBL/GenBank/DDBJ databases">
        <title>Identification and distribution of gene clusters putatively required for synthesis of sphingolipid metabolism inhibitors in phylogenetically diverse species of the filamentous fungus Fusarium.</title>
        <authorList>
            <person name="Kim H.-S."/>
            <person name="Busman M."/>
            <person name="Brown D.W."/>
            <person name="Divon H."/>
            <person name="Uhlig S."/>
            <person name="Proctor R.H."/>
        </authorList>
    </citation>
    <scope>NUCLEOTIDE SEQUENCE</scope>
    <source>
        <strain evidence="1">NRRL 53441</strain>
    </source>
</reference>
<dbReference type="AlphaFoldDB" id="A0A8H4KFI0"/>
<accession>A0A8H4KFI0</accession>
<gene>
    <name evidence="1" type="ORF">F53441_7468</name>
</gene>
<name>A0A8H4KFI0_9HYPO</name>
<comment type="caution">
    <text evidence="1">The sequence shown here is derived from an EMBL/GenBank/DDBJ whole genome shotgun (WGS) entry which is preliminary data.</text>
</comment>
<proteinExistence type="predicted"/>
<organism evidence="1 2">
    <name type="scientific">Fusarium austroafricanum</name>
    <dbReference type="NCBI Taxonomy" id="2364996"/>
    <lineage>
        <taxon>Eukaryota</taxon>
        <taxon>Fungi</taxon>
        <taxon>Dikarya</taxon>
        <taxon>Ascomycota</taxon>
        <taxon>Pezizomycotina</taxon>
        <taxon>Sordariomycetes</taxon>
        <taxon>Hypocreomycetidae</taxon>
        <taxon>Hypocreales</taxon>
        <taxon>Nectriaceae</taxon>
        <taxon>Fusarium</taxon>
        <taxon>Fusarium concolor species complex</taxon>
    </lineage>
</organism>
<evidence type="ECO:0000313" key="1">
    <source>
        <dbReference type="EMBL" id="KAF4449210.1"/>
    </source>
</evidence>
<evidence type="ECO:0000313" key="2">
    <source>
        <dbReference type="Proteomes" id="UP000605986"/>
    </source>
</evidence>
<dbReference type="OrthoDB" id="2679825at2759"/>
<dbReference type="Proteomes" id="UP000605986">
    <property type="component" value="Unassembled WGS sequence"/>
</dbReference>
<protein>
    <submittedName>
        <fullName evidence="1">Uncharacterized protein</fullName>
    </submittedName>
</protein>
<dbReference type="EMBL" id="JAADJG010000297">
    <property type="protein sequence ID" value="KAF4449210.1"/>
    <property type="molecule type" value="Genomic_DNA"/>
</dbReference>
<keyword evidence="2" id="KW-1185">Reference proteome</keyword>